<proteinExistence type="inferred from homology"/>
<keyword evidence="2 6" id="KW-0699">rRNA-binding</keyword>
<evidence type="ECO:0000313" key="7">
    <source>
        <dbReference type="EMBL" id="ADD79852.1"/>
    </source>
</evidence>
<dbReference type="InterPro" id="IPR013025">
    <property type="entry name" value="Ribosomal_uL23-like"/>
</dbReference>
<dbReference type="SUPFAM" id="SSF54189">
    <property type="entry name" value="Ribosomal proteins S24e, L23 and L15e"/>
    <property type="match status" value="1"/>
</dbReference>
<dbReference type="OrthoDB" id="9793353at2"/>
<dbReference type="AlphaFoldDB" id="D4G8N2"/>
<keyword evidence="8" id="KW-1185">Reference proteome</keyword>
<dbReference type="InterPro" id="IPR012678">
    <property type="entry name" value="Ribosomal_uL23/eL15/eS24_sf"/>
</dbReference>
<evidence type="ECO:0000313" key="8">
    <source>
        <dbReference type="Proteomes" id="UP000001700"/>
    </source>
</evidence>
<comment type="function">
    <text evidence="6">One of the early assembly proteins it binds 23S rRNA. One of the proteins that surrounds the polypeptide exit tunnel on the outside of the ribosome. Forms the main docking site for trigger factor binding to the ribosome.</text>
</comment>
<dbReference type="NCBIfam" id="NF004359">
    <property type="entry name" value="PRK05738.1-3"/>
    <property type="match status" value="1"/>
</dbReference>
<evidence type="ECO:0000256" key="5">
    <source>
        <dbReference type="ARBA" id="ARBA00023274"/>
    </source>
</evidence>
<comment type="similarity">
    <text evidence="1 6">Belongs to the universal ribosomal protein uL23 family.</text>
</comment>
<organism evidence="7 8">
    <name type="scientific">Riesia pediculicola (strain USDA)</name>
    <dbReference type="NCBI Taxonomy" id="515618"/>
    <lineage>
        <taxon>Bacteria</taxon>
        <taxon>Pseudomonadati</taxon>
        <taxon>Pseudomonadota</taxon>
        <taxon>Gammaproteobacteria</taxon>
        <taxon>Enterobacterales</taxon>
        <taxon>Enterobacteriaceae</taxon>
        <taxon>Candidatus Riesia</taxon>
    </lineage>
</organism>
<dbReference type="STRING" id="515618.RIEPE_0447"/>
<keyword evidence="5 6" id="KW-0687">Ribonucleoprotein</keyword>
<protein>
    <recommendedName>
        <fullName evidence="6">Large ribosomal subunit protein uL23</fullName>
    </recommendedName>
</protein>
<dbReference type="FunFam" id="3.30.70.330:FF:000001">
    <property type="entry name" value="50S ribosomal protein L23"/>
    <property type="match status" value="1"/>
</dbReference>
<dbReference type="InterPro" id="IPR012677">
    <property type="entry name" value="Nucleotide-bd_a/b_plait_sf"/>
</dbReference>
<name>D4G8N2_RIEPU</name>
<dbReference type="GO" id="GO:0019843">
    <property type="term" value="F:rRNA binding"/>
    <property type="evidence" value="ECO:0007669"/>
    <property type="project" value="UniProtKB-UniRule"/>
</dbReference>
<dbReference type="KEGG" id="rip:RIEPE_0447"/>
<keyword evidence="3 6" id="KW-0694">RNA-binding</keyword>
<reference evidence="7" key="1">
    <citation type="submission" date="2008-05" db="EMBL/GenBank/DDBJ databases">
        <title>Genome sequence of Riesia pediculicola USDA.</title>
        <authorList>
            <person name="Kirkness E.F."/>
        </authorList>
    </citation>
    <scope>NUCLEOTIDE SEQUENCE [LARGE SCALE GENOMIC DNA]</scope>
    <source>
        <strain evidence="7">USDA</strain>
    </source>
</reference>
<evidence type="ECO:0000256" key="6">
    <source>
        <dbReference type="HAMAP-Rule" id="MF_01369"/>
    </source>
</evidence>
<sequence length="99" mass="11889">MTQKENLYKVLSSFHVSEKSSNLIEKNNSFTLRVDIKSNKTDIKRSIEKFFQVFVEDVRTVIVKGKRKRFGKFFGNRKKWKKAYIKIKKGQNLNFLRKR</sequence>
<evidence type="ECO:0000256" key="2">
    <source>
        <dbReference type="ARBA" id="ARBA00022730"/>
    </source>
</evidence>
<dbReference type="Pfam" id="PF00276">
    <property type="entry name" value="Ribosomal_L23"/>
    <property type="match status" value="1"/>
</dbReference>
<dbReference type="NCBIfam" id="NF004363">
    <property type="entry name" value="PRK05738.2-4"/>
    <property type="match status" value="1"/>
</dbReference>
<dbReference type="GO" id="GO:0005840">
    <property type="term" value="C:ribosome"/>
    <property type="evidence" value="ECO:0007669"/>
    <property type="project" value="UniProtKB-KW"/>
</dbReference>
<keyword evidence="4 6" id="KW-0689">Ribosomal protein</keyword>
<dbReference type="GO" id="GO:0003735">
    <property type="term" value="F:structural constituent of ribosome"/>
    <property type="evidence" value="ECO:0007669"/>
    <property type="project" value="InterPro"/>
</dbReference>
<evidence type="ECO:0000256" key="1">
    <source>
        <dbReference type="ARBA" id="ARBA00006700"/>
    </source>
</evidence>
<dbReference type="Gene3D" id="3.30.70.330">
    <property type="match status" value="1"/>
</dbReference>
<dbReference type="HAMAP" id="MF_01369_B">
    <property type="entry name" value="Ribosomal_uL23_B"/>
    <property type="match status" value="1"/>
</dbReference>
<dbReference type="HOGENOM" id="CLU_037562_3_1_6"/>
<evidence type="ECO:0000256" key="4">
    <source>
        <dbReference type="ARBA" id="ARBA00022980"/>
    </source>
</evidence>
<dbReference type="EMBL" id="CP001085">
    <property type="protein sequence ID" value="ADD79852.1"/>
    <property type="molecule type" value="Genomic_DNA"/>
</dbReference>
<dbReference type="eggNOG" id="COG0089">
    <property type="taxonomic scope" value="Bacteria"/>
</dbReference>
<dbReference type="GO" id="GO:0006412">
    <property type="term" value="P:translation"/>
    <property type="evidence" value="ECO:0007669"/>
    <property type="project" value="UniProtKB-UniRule"/>
</dbReference>
<dbReference type="RefSeq" id="WP_013087832.1">
    <property type="nucleotide sequence ID" value="NC_014109.1"/>
</dbReference>
<dbReference type="GO" id="GO:1990904">
    <property type="term" value="C:ribonucleoprotein complex"/>
    <property type="evidence" value="ECO:0007669"/>
    <property type="project" value="UniProtKB-KW"/>
</dbReference>
<gene>
    <name evidence="6 7" type="primary">rplW</name>
    <name evidence="7" type="ordered locus">RIEPE_0447</name>
</gene>
<comment type="subunit">
    <text evidence="6">Part of the 50S ribosomal subunit. Contacts protein L29, and trigger factor when it is bound to the ribosome.</text>
</comment>
<evidence type="ECO:0000256" key="3">
    <source>
        <dbReference type="ARBA" id="ARBA00022884"/>
    </source>
</evidence>
<dbReference type="Proteomes" id="UP000001700">
    <property type="component" value="Chromosome"/>
</dbReference>
<dbReference type="PANTHER" id="PTHR11620">
    <property type="entry name" value="60S RIBOSOMAL PROTEIN L23A"/>
    <property type="match status" value="1"/>
</dbReference>
<accession>D4G8N2</accession>